<feature type="domain" description="DM13" evidence="2">
    <location>
        <begin position="170"/>
        <end position="267"/>
    </location>
</feature>
<name>A0ABQ1GS47_9BACL</name>
<dbReference type="Proteomes" id="UP000609323">
    <property type="component" value="Unassembled WGS sequence"/>
</dbReference>
<keyword evidence="4" id="KW-1185">Reference proteome</keyword>
<feature type="chain" id="PRO_5045553041" description="DM13 domain-containing protein" evidence="1">
    <location>
        <begin position="20"/>
        <end position="267"/>
    </location>
</feature>
<sequence length="267" mass="27689">MKKLWMAGATMMVTAAVLAGCGSGKEAANTSPAASAEAQASAPEASVAAAVVKTGMLSPIGKEVSQGNIEIKDGKLMLTNFKTSEGPDLHIYLAKEQDIATGKSLGKIDLKQSEQTFDLAGADPEEYDSVVIYCNKAHVAFGAANLSDGNSADGGTTTSETADTTDTTVAMVKTGMLSPIGKEVSQGNIEIKDGKLMLTNFKTSEGPDLHIYLAKGQDIATGKSLGKIDLKQSEQTFDLAGADPGEYDSVVIYCNKAHVAFGAADLK</sequence>
<dbReference type="PROSITE" id="PS51549">
    <property type="entry name" value="DM13"/>
    <property type="match status" value="2"/>
</dbReference>
<dbReference type="PROSITE" id="PS51257">
    <property type="entry name" value="PROKAR_LIPOPROTEIN"/>
    <property type="match status" value="1"/>
</dbReference>
<evidence type="ECO:0000313" key="3">
    <source>
        <dbReference type="EMBL" id="GGA48812.1"/>
    </source>
</evidence>
<dbReference type="EMBL" id="BMHF01000018">
    <property type="protein sequence ID" value="GGA48812.1"/>
    <property type="molecule type" value="Genomic_DNA"/>
</dbReference>
<protein>
    <recommendedName>
        <fullName evidence="2">DM13 domain-containing protein</fullName>
    </recommendedName>
</protein>
<feature type="domain" description="DM13" evidence="2">
    <location>
        <begin position="50"/>
        <end position="147"/>
    </location>
</feature>
<keyword evidence="1" id="KW-0732">Signal</keyword>
<evidence type="ECO:0000313" key="4">
    <source>
        <dbReference type="Proteomes" id="UP000609323"/>
    </source>
</evidence>
<dbReference type="InterPro" id="IPR019545">
    <property type="entry name" value="DM13_domain"/>
</dbReference>
<dbReference type="RefSeq" id="WP_094095900.1">
    <property type="nucleotide sequence ID" value="NZ_BMHF01000018.1"/>
</dbReference>
<evidence type="ECO:0000259" key="2">
    <source>
        <dbReference type="PROSITE" id="PS51549"/>
    </source>
</evidence>
<comment type="caution">
    <text evidence="3">The sequence shown here is derived from an EMBL/GenBank/DDBJ whole genome shotgun (WGS) entry which is preliminary data.</text>
</comment>
<evidence type="ECO:0000256" key="1">
    <source>
        <dbReference type="SAM" id="SignalP"/>
    </source>
</evidence>
<feature type="signal peptide" evidence="1">
    <location>
        <begin position="1"/>
        <end position="19"/>
    </location>
</feature>
<accession>A0ABQ1GS47</accession>
<organism evidence="3 4">
    <name type="scientific">Paenibacillus physcomitrellae</name>
    <dbReference type="NCBI Taxonomy" id="1619311"/>
    <lineage>
        <taxon>Bacteria</taxon>
        <taxon>Bacillati</taxon>
        <taxon>Bacillota</taxon>
        <taxon>Bacilli</taxon>
        <taxon>Bacillales</taxon>
        <taxon>Paenibacillaceae</taxon>
        <taxon>Paenibacillus</taxon>
    </lineage>
</organism>
<gene>
    <name evidence="3" type="ORF">GCM10010917_37610</name>
</gene>
<proteinExistence type="predicted"/>
<reference evidence="4" key="1">
    <citation type="journal article" date="2019" name="Int. J. Syst. Evol. Microbiol.">
        <title>The Global Catalogue of Microorganisms (GCM) 10K type strain sequencing project: providing services to taxonomists for standard genome sequencing and annotation.</title>
        <authorList>
            <consortium name="The Broad Institute Genomics Platform"/>
            <consortium name="The Broad Institute Genome Sequencing Center for Infectious Disease"/>
            <person name="Wu L."/>
            <person name="Ma J."/>
        </authorList>
    </citation>
    <scope>NUCLEOTIDE SEQUENCE [LARGE SCALE GENOMIC DNA]</scope>
    <source>
        <strain evidence="4">CGMCC 1.15044</strain>
    </source>
</reference>
<dbReference type="Pfam" id="PF10517">
    <property type="entry name" value="DM13"/>
    <property type="match status" value="2"/>
</dbReference>